<name>A0ABQ5TG21_9BACI</name>
<dbReference type="InterPro" id="IPR006683">
    <property type="entry name" value="Thioestr_dom"/>
</dbReference>
<proteinExistence type="predicted"/>
<comment type="caution">
    <text evidence="2">The sequence shown here is derived from an EMBL/GenBank/DDBJ whole genome shotgun (WGS) entry which is preliminary data.</text>
</comment>
<dbReference type="CDD" id="cd00586">
    <property type="entry name" value="4HBT"/>
    <property type="match status" value="1"/>
</dbReference>
<dbReference type="Pfam" id="PF03061">
    <property type="entry name" value="4HBT"/>
    <property type="match status" value="1"/>
</dbReference>
<accession>A0ABQ5TG21</accession>
<dbReference type="RefSeq" id="WP_017796094.1">
    <property type="nucleotide sequence ID" value="NZ_BSKO01000001.1"/>
</dbReference>
<dbReference type="SUPFAM" id="SSF54637">
    <property type="entry name" value="Thioesterase/thiol ester dehydrase-isomerase"/>
    <property type="match status" value="1"/>
</dbReference>
<protein>
    <submittedName>
        <fullName evidence="2">4-hydroxybenzoyl-CoA thioesterase</fullName>
    </submittedName>
</protein>
<sequence>MNNIYQVKAYFGDTDAAGIVFYPNFYKWMDQATTELIGKTILPISVLYKEKHILLPLIETFCEYYSPIYFEDLVDIYSEITKITDRTMRVEHVFKREGGIVAKGYEVKAWTKKEGHGIKSESIPEKIKQRIK</sequence>
<reference evidence="2 3" key="1">
    <citation type="submission" date="2023-02" db="EMBL/GenBank/DDBJ databases">
        <title>Oceanobacillus kimchii IFOP_LL358 isolated form Alexandrium catenella lab strain.</title>
        <authorList>
            <person name="Gajardo G."/>
            <person name="Ueki S."/>
            <person name="Maruyama F."/>
        </authorList>
    </citation>
    <scope>NUCLEOTIDE SEQUENCE [LARGE SCALE GENOMIC DNA]</scope>
    <source>
        <strain evidence="2 3">IFOP_LL358</strain>
    </source>
</reference>
<organism evidence="2 3">
    <name type="scientific">Oceanobacillus kimchii</name>
    <dbReference type="NCBI Taxonomy" id="746691"/>
    <lineage>
        <taxon>Bacteria</taxon>
        <taxon>Bacillati</taxon>
        <taxon>Bacillota</taxon>
        <taxon>Bacilli</taxon>
        <taxon>Bacillales</taxon>
        <taxon>Bacillaceae</taxon>
        <taxon>Oceanobacillus</taxon>
    </lineage>
</organism>
<dbReference type="Gene3D" id="3.10.129.10">
    <property type="entry name" value="Hotdog Thioesterase"/>
    <property type="match status" value="1"/>
</dbReference>
<evidence type="ECO:0000259" key="1">
    <source>
        <dbReference type="Pfam" id="PF03061"/>
    </source>
</evidence>
<dbReference type="Proteomes" id="UP001275436">
    <property type="component" value="Unassembled WGS sequence"/>
</dbReference>
<gene>
    <name evidence="2" type="ORF">MACH08_11890</name>
</gene>
<feature type="domain" description="Thioesterase" evidence="1">
    <location>
        <begin position="18"/>
        <end position="101"/>
    </location>
</feature>
<keyword evidence="3" id="KW-1185">Reference proteome</keyword>
<dbReference type="EMBL" id="BSKO01000001">
    <property type="protein sequence ID" value="GLO65405.1"/>
    <property type="molecule type" value="Genomic_DNA"/>
</dbReference>
<evidence type="ECO:0000313" key="3">
    <source>
        <dbReference type="Proteomes" id="UP001275436"/>
    </source>
</evidence>
<evidence type="ECO:0000313" key="2">
    <source>
        <dbReference type="EMBL" id="GLO65405.1"/>
    </source>
</evidence>
<dbReference type="InterPro" id="IPR029069">
    <property type="entry name" value="HotDog_dom_sf"/>
</dbReference>